<proteinExistence type="predicted"/>
<organism evidence="1 2">
    <name type="scientific">Pseudooceanicola spongiae</name>
    <dbReference type="NCBI Taxonomy" id="2613965"/>
    <lineage>
        <taxon>Bacteria</taxon>
        <taxon>Pseudomonadati</taxon>
        <taxon>Pseudomonadota</taxon>
        <taxon>Alphaproteobacteria</taxon>
        <taxon>Rhodobacterales</taxon>
        <taxon>Paracoccaceae</taxon>
        <taxon>Pseudooceanicola</taxon>
    </lineage>
</organism>
<accession>A0A7L9WMC5</accession>
<reference evidence="1 2" key="1">
    <citation type="submission" date="2019-10" db="EMBL/GenBank/DDBJ databases">
        <title>Pseudopuniceibacterium sp. HQ09 islated from Antarctica.</title>
        <authorList>
            <person name="Liao L."/>
            <person name="Su S."/>
            <person name="Chen B."/>
            <person name="Yu Y."/>
        </authorList>
    </citation>
    <scope>NUCLEOTIDE SEQUENCE [LARGE SCALE GENOMIC DNA]</scope>
    <source>
        <strain evidence="1 2">HQ09</strain>
    </source>
</reference>
<name>A0A7L9WMC5_9RHOB</name>
<keyword evidence="2" id="KW-1185">Reference proteome</keyword>
<evidence type="ECO:0000313" key="1">
    <source>
        <dbReference type="EMBL" id="QOL80536.1"/>
    </source>
</evidence>
<protein>
    <submittedName>
        <fullName evidence="1">Uncharacterized protein</fullName>
    </submittedName>
</protein>
<dbReference type="EMBL" id="CP045201">
    <property type="protein sequence ID" value="QOL80536.1"/>
    <property type="molecule type" value="Genomic_DNA"/>
</dbReference>
<dbReference type="Proteomes" id="UP000594118">
    <property type="component" value="Chromosome"/>
</dbReference>
<gene>
    <name evidence="1" type="ORF">F3W81_06760</name>
</gene>
<evidence type="ECO:0000313" key="2">
    <source>
        <dbReference type="Proteomes" id="UP000594118"/>
    </source>
</evidence>
<dbReference type="KEGG" id="pshq:F3W81_06760"/>
<sequence>MYISRKFAPDLGLVRCSIPEEDAPAWAAGTSYPLNARVVRDHRIYQSAIPDNRGLDPLAEDQSVVAARWVFDRYTNAFACFDGVLNNATVASEDPGAEVPWLDPAFGIEPASTPVILDLPGLSGIDTLILFGVSASRVRLICLDLNEKVLLDRESGLSGRQVGNWWGWFFDAFSAYSDKFIALDIPGPTRRIVLALQGAQVRLGEIFLGASFAIGAAQVGGTEGRSISGSRYSFNDYGSLTLAKGPTRVEMDYRVVASKALWDQVKPELDRNSGSLVAAIGSTTRASSVQFGILGPVKWGEDLPDEYEYSFTITGVA</sequence>
<dbReference type="RefSeq" id="WP_193082856.1">
    <property type="nucleotide sequence ID" value="NZ_CP045201.1"/>
</dbReference>
<dbReference type="AlphaFoldDB" id="A0A7L9WMC5"/>